<gene>
    <name evidence="1" type="ORF">Pgy4_24463</name>
</gene>
<dbReference type="AlphaFoldDB" id="F3CAD7"/>
<name>F3CAD7_PSESG</name>
<dbReference type="EMBL" id="ADWY01001183">
    <property type="protein sequence ID" value="EGH16229.1"/>
    <property type="molecule type" value="Genomic_DNA"/>
</dbReference>
<sequence length="71" mass="7962">PVPCSRCRVFEPLVDAPHEEVLEALIYCQAQELAVIKPGSMRNLLNPIDLSADIRAVERCIALCKAKREQM</sequence>
<dbReference type="Proteomes" id="UP000005466">
    <property type="component" value="Unassembled WGS sequence"/>
</dbReference>
<evidence type="ECO:0000313" key="2">
    <source>
        <dbReference type="Proteomes" id="UP000005466"/>
    </source>
</evidence>
<proteinExistence type="predicted"/>
<organism evidence="1 2">
    <name type="scientific">Pseudomonas savastanoi pv. glycinea str. race 4</name>
    <dbReference type="NCBI Taxonomy" id="875330"/>
    <lineage>
        <taxon>Bacteria</taxon>
        <taxon>Pseudomonadati</taxon>
        <taxon>Pseudomonadota</taxon>
        <taxon>Gammaproteobacteria</taxon>
        <taxon>Pseudomonadales</taxon>
        <taxon>Pseudomonadaceae</taxon>
        <taxon>Pseudomonas</taxon>
    </lineage>
</organism>
<dbReference type="HOGENOM" id="CLU_2746175_0_0_6"/>
<dbReference type="PATRIC" id="fig|875330.6.peg.4153"/>
<dbReference type="BioCyc" id="PSYR875330:G11XH-4722-MONOMER"/>
<feature type="non-terminal residue" evidence="1">
    <location>
        <position position="1"/>
    </location>
</feature>
<comment type="caution">
    <text evidence="1">The sequence shown here is derived from an EMBL/GenBank/DDBJ whole genome shotgun (WGS) entry which is preliminary data.</text>
</comment>
<protein>
    <submittedName>
        <fullName evidence="1">Uncharacterized protein</fullName>
    </submittedName>
</protein>
<reference evidence="1 2" key="1">
    <citation type="journal article" date="2011" name="PLoS Pathog.">
        <title>Dynamic evolution of pathogenicity revealed by sequencing and comparative genomics of 19 Pseudomonas syringae isolates.</title>
        <authorList>
            <person name="Baltrus D.A."/>
            <person name="Nishimura M.T."/>
            <person name="Romanchuk A."/>
            <person name="Chang J.H."/>
            <person name="Mukhtar M.S."/>
            <person name="Cherkis K."/>
            <person name="Roach J."/>
            <person name="Grant S.R."/>
            <person name="Jones C.D."/>
            <person name="Dangl J.L."/>
        </authorList>
    </citation>
    <scope>NUCLEOTIDE SEQUENCE [LARGE SCALE GENOMIC DNA]</scope>
    <source>
        <strain evidence="2">race 4</strain>
    </source>
</reference>
<evidence type="ECO:0000313" key="1">
    <source>
        <dbReference type="EMBL" id="EGH16229.1"/>
    </source>
</evidence>
<accession>F3CAD7</accession>